<evidence type="ECO:0000256" key="1">
    <source>
        <dbReference type="SAM" id="MobiDB-lite"/>
    </source>
</evidence>
<dbReference type="PROSITE" id="PS50181">
    <property type="entry name" value="FBOX"/>
    <property type="match status" value="1"/>
</dbReference>
<name>A0A915IHP9_ROMCU</name>
<dbReference type="PANTHER" id="PTHR13252">
    <property type="entry name" value="F-BOX ONLY PROTEIN 28"/>
    <property type="match status" value="1"/>
</dbReference>
<dbReference type="InterPro" id="IPR001810">
    <property type="entry name" value="F-box_dom"/>
</dbReference>
<evidence type="ECO:0000259" key="2">
    <source>
        <dbReference type="PROSITE" id="PS50181"/>
    </source>
</evidence>
<evidence type="ECO:0000313" key="4">
    <source>
        <dbReference type="WBParaSite" id="nRc.2.0.1.t13373-RA"/>
    </source>
</evidence>
<dbReference type="GO" id="GO:0000209">
    <property type="term" value="P:protein polyubiquitination"/>
    <property type="evidence" value="ECO:0007669"/>
    <property type="project" value="TreeGrafter"/>
</dbReference>
<dbReference type="WBParaSite" id="nRc.2.0.1.t13373-RA">
    <property type="protein sequence ID" value="nRc.2.0.1.t13373-RA"/>
    <property type="gene ID" value="nRc.2.0.1.g13373"/>
</dbReference>
<dbReference type="Proteomes" id="UP000887565">
    <property type="component" value="Unplaced"/>
</dbReference>
<feature type="domain" description="F-box" evidence="2">
    <location>
        <begin position="1"/>
        <end position="46"/>
    </location>
</feature>
<evidence type="ECO:0000313" key="3">
    <source>
        <dbReference type="Proteomes" id="UP000887565"/>
    </source>
</evidence>
<proteinExistence type="predicted"/>
<protein>
    <submittedName>
        <fullName evidence="4">F-box domain-containing protein</fullName>
    </submittedName>
</protein>
<accession>A0A915IHP9</accession>
<keyword evidence="3" id="KW-1185">Reference proteome</keyword>
<reference evidence="4" key="1">
    <citation type="submission" date="2022-11" db="UniProtKB">
        <authorList>
            <consortium name="WormBaseParasite"/>
        </authorList>
    </citation>
    <scope>IDENTIFICATION</scope>
</reference>
<dbReference type="SUPFAM" id="SSF81383">
    <property type="entry name" value="F-box domain"/>
    <property type="match status" value="1"/>
</dbReference>
<dbReference type="InterPro" id="IPR039719">
    <property type="entry name" value="FBXO28"/>
</dbReference>
<organism evidence="3 4">
    <name type="scientific">Romanomermis culicivorax</name>
    <name type="common">Nematode worm</name>
    <dbReference type="NCBI Taxonomy" id="13658"/>
    <lineage>
        <taxon>Eukaryota</taxon>
        <taxon>Metazoa</taxon>
        <taxon>Ecdysozoa</taxon>
        <taxon>Nematoda</taxon>
        <taxon>Enoplea</taxon>
        <taxon>Dorylaimia</taxon>
        <taxon>Mermithida</taxon>
        <taxon>Mermithoidea</taxon>
        <taxon>Mermithidae</taxon>
        <taxon>Romanomermis</taxon>
    </lineage>
</organism>
<feature type="region of interest" description="Disordered" evidence="1">
    <location>
        <begin position="340"/>
        <end position="359"/>
    </location>
</feature>
<dbReference type="PANTHER" id="PTHR13252:SF9">
    <property type="entry name" value="F-BOX ONLY PROTEIN 28"/>
    <property type="match status" value="1"/>
</dbReference>
<sequence>MENLPYELILKILSHLSFDEISRIRLTNKSLDLHCRHCLNSGFQKVERYHTSLSQKVKSQLPRRESERRNHELSRHSDILGAVDTRLSLLSMTFNKYIDSDVCCFIPGKVLDELFRLLRLVDQSLVENKSYAVATNTELPRPHELLKELRDISSMAMEYFDEVLVHDFRETFANRMQFLNLSNTLSLLSESTTMSPQADTKNSAEEEKFAHVTSTPTKYAITRKTGVNDEISKTPTVVSKSSDQSNVSLHRTIISLRRRLTVQNTQIKSNEEQIKQMSTRLTTQDRKLAAQSKLIRQQSSLIVDVNKRLLELNSKLTDFETHVTKEKSASTLKRVYSKTVGDDESGNTAAGLCPKKWKN</sequence>
<dbReference type="InterPro" id="IPR036047">
    <property type="entry name" value="F-box-like_dom_sf"/>
</dbReference>
<dbReference type="Pfam" id="PF00646">
    <property type="entry name" value="F-box"/>
    <property type="match status" value="1"/>
</dbReference>
<dbReference type="AlphaFoldDB" id="A0A915IHP9"/>